<evidence type="ECO:0000259" key="1">
    <source>
        <dbReference type="PROSITE" id="PS50802"/>
    </source>
</evidence>
<dbReference type="EMBL" id="CAJNOK010001160">
    <property type="protein sequence ID" value="CAF0796683.1"/>
    <property type="molecule type" value="Genomic_DNA"/>
</dbReference>
<evidence type="ECO:0000313" key="2">
    <source>
        <dbReference type="EMBL" id="CAF0796683.1"/>
    </source>
</evidence>
<dbReference type="Proteomes" id="UP000682733">
    <property type="component" value="Unassembled WGS sequence"/>
</dbReference>
<dbReference type="InterPro" id="IPR003323">
    <property type="entry name" value="OTU_dom"/>
</dbReference>
<evidence type="ECO:0000313" key="5">
    <source>
        <dbReference type="EMBL" id="CAF4300352.1"/>
    </source>
</evidence>
<accession>A0A815LP74</accession>
<dbReference type="AlphaFoldDB" id="A0A815LP74"/>
<gene>
    <name evidence="3" type="ORF">GPM918_LOCUS33533</name>
    <name evidence="2" type="ORF">OVA965_LOCUS4423</name>
    <name evidence="5" type="ORF">SRO942_LOCUS34218</name>
    <name evidence="4" type="ORF">TMI583_LOCUS4423</name>
</gene>
<evidence type="ECO:0000313" key="4">
    <source>
        <dbReference type="EMBL" id="CAF3579811.1"/>
    </source>
</evidence>
<keyword evidence="6" id="KW-1185">Reference proteome</keyword>
<dbReference type="Gene3D" id="3.90.70.80">
    <property type="match status" value="1"/>
</dbReference>
<evidence type="ECO:0000313" key="3">
    <source>
        <dbReference type="EMBL" id="CAF1412589.1"/>
    </source>
</evidence>
<dbReference type="EMBL" id="CAJNOQ010017927">
    <property type="protein sequence ID" value="CAF1412589.1"/>
    <property type="molecule type" value="Genomic_DNA"/>
</dbReference>
<dbReference type="PANTHER" id="PTHR12419">
    <property type="entry name" value="OTU DOMAIN CONTAINING PROTEIN"/>
    <property type="match status" value="1"/>
</dbReference>
<dbReference type="GO" id="GO:0004843">
    <property type="term" value="F:cysteine-type deubiquitinase activity"/>
    <property type="evidence" value="ECO:0007669"/>
    <property type="project" value="TreeGrafter"/>
</dbReference>
<dbReference type="SUPFAM" id="SSF54001">
    <property type="entry name" value="Cysteine proteinases"/>
    <property type="match status" value="1"/>
</dbReference>
<dbReference type="Proteomes" id="UP000677228">
    <property type="component" value="Unassembled WGS sequence"/>
</dbReference>
<dbReference type="EMBL" id="CAJOBA010001161">
    <property type="protein sequence ID" value="CAF3579811.1"/>
    <property type="molecule type" value="Genomic_DNA"/>
</dbReference>
<dbReference type="EMBL" id="CAJOBC010083351">
    <property type="protein sequence ID" value="CAF4300352.1"/>
    <property type="molecule type" value="Genomic_DNA"/>
</dbReference>
<dbReference type="Proteomes" id="UP000663829">
    <property type="component" value="Unassembled WGS sequence"/>
</dbReference>
<dbReference type="InterPro" id="IPR050704">
    <property type="entry name" value="Peptidase_C85-like"/>
</dbReference>
<evidence type="ECO:0000313" key="6">
    <source>
        <dbReference type="Proteomes" id="UP000663829"/>
    </source>
</evidence>
<dbReference type="Proteomes" id="UP000681722">
    <property type="component" value="Unassembled WGS sequence"/>
</dbReference>
<sequence length="236" mass="27143">MHSPSYGLSTARWYYSPSTPTRYYEPVAANYSYYTRPPSASAMKSYNVFNRFSNSQNHLVYDDAQLHERRLNRNLEQYGFSRRPVKGDGNCLFYALTEGIAYEMRVDENFAYSIHALMNLPQKTDMTHFANLLRQLCVDQWRTNQQYYSNFVDKKVTFLKEVKKFSKNGVSESILGDIVPLTICNALNINVTIFTSVSDLPVIEVKSESPGKNVKTIYLAYNQHGAGHYDAAQRYA</sequence>
<reference evidence="3" key="1">
    <citation type="submission" date="2021-02" db="EMBL/GenBank/DDBJ databases">
        <authorList>
            <person name="Nowell W R."/>
        </authorList>
    </citation>
    <scope>NUCLEOTIDE SEQUENCE</scope>
</reference>
<name>A0A815LP74_9BILA</name>
<organism evidence="3 6">
    <name type="scientific">Didymodactylos carnosus</name>
    <dbReference type="NCBI Taxonomy" id="1234261"/>
    <lineage>
        <taxon>Eukaryota</taxon>
        <taxon>Metazoa</taxon>
        <taxon>Spiralia</taxon>
        <taxon>Gnathifera</taxon>
        <taxon>Rotifera</taxon>
        <taxon>Eurotatoria</taxon>
        <taxon>Bdelloidea</taxon>
        <taxon>Philodinida</taxon>
        <taxon>Philodinidae</taxon>
        <taxon>Didymodactylos</taxon>
    </lineage>
</organism>
<dbReference type="PROSITE" id="PS50802">
    <property type="entry name" value="OTU"/>
    <property type="match status" value="1"/>
</dbReference>
<proteinExistence type="predicted"/>
<feature type="domain" description="OTU" evidence="1">
    <location>
        <begin position="80"/>
        <end position="235"/>
    </location>
</feature>
<comment type="caution">
    <text evidence="3">The sequence shown here is derived from an EMBL/GenBank/DDBJ whole genome shotgun (WGS) entry which is preliminary data.</text>
</comment>
<dbReference type="GO" id="GO:0016579">
    <property type="term" value="P:protein deubiquitination"/>
    <property type="evidence" value="ECO:0007669"/>
    <property type="project" value="TreeGrafter"/>
</dbReference>
<dbReference type="CDD" id="cd22744">
    <property type="entry name" value="OTU"/>
    <property type="match status" value="1"/>
</dbReference>
<protein>
    <recommendedName>
        <fullName evidence="1">OTU domain-containing protein</fullName>
    </recommendedName>
</protein>
<dbReference type="InterPro" id="IPR038765">
    <property type="entry name" value="Papain-like_cys_pep_sf"/>
</dbReference>
<dbReference type="OrthoDB" id="415023at2759"/>